<comment type="caution">
    <text evidence="1">The sequence shown here is derived from an EMBL/GenBank/DDBJ whole genome shotgun (WGS) entry which is preliminary data.</text>
</comment>
<sequence length="75" mass="8623">CSNNNPVIDLGGVEGDGHTCITEQILKAKDKANLYFDDLKKSCWLLTSSGYFDLEDVRLWRDYLRHPCQPLEECM</sequence>
<dbReference type="AlphaFoldDB" id="A0A498IVV1"/>
<proteinExistence type="predicted"/>
<organism evidence="1 2">
    <name type="scientific">Malus domestica</name>
    <name type="common">Apple</name>
    <name type="synonym">Pyrus malus</name>
    <dbReference type="NCBI Taxonomy" id="3750"/>
    <lineage>
        <taxon>Eukaryota</taxon>
        <taxon>Viridiplantae</taxon>
        <taxon>Streptophyta</taxon>
        <taxon>Embryophyta</taxon>
        <taxon>Tracheophyta</taxon>
        <taxon>Spermatophyta</taxon>
        <taxon>Magnoliopsida</taxon>
        <taxon>eudicotyledons</taxon>
        <taxon>Gunneridae</taxon>
        <taxon>Pentapetalae</taxon>
        <taxon>rosids</taxon>
        <taxon>fabids</taxon>
        <taxon>Rosales</taxon>
        <taxon>Rosaceae</taxon>
        <taxon>Amygdaloideae</taxon>
        <taxon>Maleae</taxon>
        <taxon>Malus</taxon>
    </lineage>
</organism>
<feature type="non-terminal residue" evidence="1">
    <location>
        <position position="1"/>
    </location>
</feature>
<keyword evidence="2" id="KW-1185">Reference proteome</keyword>
<evidence type="ECO:0000313" key="1">
    <source>
        <dbReference type="EMBL" id="RXH87330.1"/>
    </source>
</evidence>
<reference evidence="1 2" key="1">
    <citation type="submission" date="2018-10" db="EMBL/GenBank/DDBJ databases">
        <title>A high-quality apple genome assembly.</title>
        <authorList>
            <person name="Hu J."/>
        </authorList>
    </citation>
    <scope>NUCLEOTIDE SEQUENCE [LARGE SCALE GENOMIC DNA]</scope>
    <source>
        <strain evidence="2">cv. HFTH1</strain>
        <tissue evidence="1">Young leaf</tissue>
    </source>
</reference>
<name>A0A498IVV1_MALDO</name>
<dbReference type="EMBL" id="RDQH01000336">
    <property type="protein sequence ID" value="RXH87330.1"/>
    <property type="molecule type" value="Genomic_DNA"/>
</dbReference>
<protein>
    <submittedName>
        <fullName evidence="1">Uncharacterized protein</fullName>
    </submittedName>
</protein>
<gene>
    <name evidence="1" type="ORF">DVH24_028830</name>
</gene>
<dbReference type="Proteomes" id="UP000290289">
    <property type="component" value="Chromosome 10"/>
</dbReference>
<evidence type="ECO:0000313" key="2">
    <source>
        <dbReference type="Proteomes" id="UP000290289"/>
    </source>
</evidence>
<accession>A0A498IVV1</accession>